<feature type="binding site" evidence="10">
    <location>
        <position position="93"/>
    </location>
    <ligand>
        <name>Mg(2+)</name>
        <dbReference type="ChEBI" id="CHEBI:18420"/>
        <label>2</label>
    </ligand>
</feature>
<feature type="binding site" evidence="9">
    <location>
        <position position="71"/>
    </location>
    <ligand>
        <name>substrate</name>
    </ligand>
</feature>
<dbReference type="Pfam" id="PF00459">
    <property type="entry name" value="Inositol_P"/>
    <property type="match status" value="1"/>
</dbReference>
<evidence type="ECO:0000256" key="1">
    <source>
        <dbReference type="ARBA" id="ARBA00001625"/>
    </source>
</evidence>
<keyword evidence="5 9" id="KW-0479">Metal-binding</keyword>
<reference evidence="11" key="1">
    <citation type="submission" date="2024-01" db="EMBL/GenBank/DDBJ databases">
        <title>The first autotrophic representatives of the genus Thermodesulfovibrio.</title>
        <authorList>
            <person name="Maltseva A.I."/>
            <person name="Elcheninov A.G."/>
            <person name="Kublanov I.V."/>
            <person name="Lebedinsky A.V."/>
            <person name="Frolov E.N."/>
        </authorList>
    </citation>
    <scope>NUCLEOTIDE SEQUENCE</scope>
    <source>
        <strain evidence="11">3462-1</strain>
    </source>
</reference>
<feature type="binding site" evidence="10">
    <location>
        <position position="91"/>
    </location>
    <ligand>
        <name>Mg(2+)</name>
        <dbReference type="ChEBI" id="CHEBI:18420"/>
        <label>1</label>
        <note>catalytic</note>
    </ligand>
</feature>
<comment type="similarity">
    <text evidence="2 9">Belongs to the inositol monophosphatase superfamily. CysQ family.</text>
</comment>
<dbReference type="GO" id="GO:0050427">
    <property type="term" value="P:3'-phosphoadenosine 5'-phosphosulfate metabolic process"/>
    <property type="evidence" value="ECO:0007669"/>
    <property type="project" value="TreeGrafter"/>
</dbReference>
<evidence type="ECO:0000313" key="11">
    <source>
        <dbReference type="EMBL" id="XCH49047.1"/>
    </source>
</evidence>
<organism evidence="11">
    <name type="scientific">Thermodesulfovibrio obliviosus</name>
    <dbReference type="NCBI Taxonomy" id="3118332"/>
    <lineage>
        <taxon>Bacteria</taxon>
        <taxon>Pseudomonadati</taxon>
        <taxon>Nitrospirota</taxon>
        <taxon>Thermodesulfovibrionia</taxon>
        <taxon>Thermodesulfovibrionales</taxon>
        <taxon>Thermodesulfovibrionaceae</taxon>
        <taxon>Thermodesulfovibrio</taxon>
    </lineage>
</organism>
<keyword evidence="7 9" id="KW-0460">Magnesium</keyword>
<dbReference type="RefSeq" id="WP_353686684.1">
    <property type="nucleotide sequence ID" value="NZ_CP144374.1"/>
</dbReference>
<comment type="catalytic activity">
    <reaction evidence="1 9">
        <text>adenosine 3',5'-bisphosphate + H2O = AMP + phosphate</text>
        <dbReference type="Rhea" id="RHEA:10040"/>
        <dbReference type="ChEBI" id="CHEBI:15377"/>
        <dbReference type="ChEBI" id="CHEBI:43474"/>
        <dbReference type="ChEBI" id="CHEBI:58343"/>
        <dbReference type="ChEBI" id="CHEBI:456215"/>
        <dbReference type="EC" id="3.1.3.7"/>
    </reaction>
</comment>
<dbReference type="InterPro" id="IPR006240">
    <property type="entry name" value="CysQ"/>
</dbReference>
<feature type="binding site" evidence="10">
    <location>
        <position position="71"/>
    </location>
    <ligand>
        <name>Mg(2+)</name>
        <dbReference type="ChEBI" id="CHEBI:18420"/>
        <label>1</label>
        <note>catalytic</note>
    </ligand>
</feature>
<keyword evidence="6 9" id="KW-0378">Hydrolase</keyword>
<dbReference type="GO" id="GO:0008441">
    <property type="term" value="F:3'(2'),5'-bisphosphate nucleotidase activity"/>
    <property type="evidence" value="ECO:0007669"/>
    <property type="project" value="UniProtKB-UniRule"/>
</dbReference>
<comment type="function">
    <text evidence="9">Converts adenosine-3',5'-bisphosphate (PAP) to AMP.</text>
</comment>
<feature type="binding site" evidence="9">
    <location>
        <begin position="93"/>
        <end position="96"/>
    </location>
    <ligand>
        <name>substrate</name>
    </ligand>
</feature>
<dbReference type="HAMAP" id="MF_02095">
    <property type="entry name" value="CysQ"/>
    <property type="match status" value="1"/>
</dbReference>
<feature type="binding site" evidence="9">
    <location>
        <position position="93"/>
    </location>
    <ligand>
        <name>Mg(2+)</name>
        <dbReference type="ChEBI" id="CHEBI:18420"/>
        <label>1</label>
    </ligand>
</feature>
<dbReference type="AlphaFoldDB" id="A0AAU8H485"/>
<dbReference type="Gene3D" id="3.30.540.10">
    <property type="entry name" value="Fructose-1,6-Bisphosphatase, subunit A, domain 1"/>
    <property type="match status" value="1"/>
</dbReference>
<dbReference type="NCBIfam" id="TIGR01331">
    <property type="entry name" value="bisphos_cysQ"/>
    <property type="match status" value="1"/>
</dbReference>
<feature type="binding site" evidence="9">
    <location>
        <position position="71"/>
    </location>
    <ligand>
        <name>Mg(2+)</name>
        <dbReference type="ChEBI" id="CHEBI:18420"/>
        <label>1</label>
    </ligand>
</feature>
<dbReference type="SUPFAM" id="SSF56655">
    <property type="entry name" value="Carbohydrate phosphatase"/>
    <property type="match status" value="1"/>
</dbReference>
<dbReference type="EC" id="3.1.3.7" evidence="9"/>
<dbReference type="EMBL" id="CP144374">
    <property type="protein sequence ID" value="XCH49047.1"/>
    <property type="molecule type" value="Genomic_DNA"/>
</dbReference>
<dbReference type="CDD" id="cd01638">
    <property type="entry name" value="CysQ"/>
    <property type="match status" value="1"/>
</dbReference>
<feature type="binding site" evidence="10">
    <location>
        <position position="94"/>
    </location>
    <ligand>
        <name>Mg(2+)</name>
        <dbReference type="ChEBI" id="CHEBI:18420"/>
        <label>1</label>
        <note>catalytic</note>
    </ligand>
</feature>
<dbReference type="PANTHER" id="PTHR43028">
    <property type="entry name" value="3'(2'),5'-BISPHOSPHATE NUCLEOTIDASE 1"/>
    <property type="match status" value="1"/>
</dbReference>
<evidence type="ECO:0000256" key="3">
    <source>
        <dbReference type="ARBA" id="ARBA00022475"/>
    </source>
</evidence>
<evidence type="ECO:0000256" key="9">
    <source>
        <dbReference type="HAMAP-Rule" id="MF_02095"/>
    </source>
</evidence>
<dbReference type="GO" id="GO:0046854">
    <property type="term" value="P:phosphatidylinositol phosphate biosynthetic process"/>
    <property type="evidence" value="ECO:0007669"/>
    <property type="project" value="InterPro"/>
</dbReference>
<dbReference type="KEGG" id="tob:V4D31_02540"/>
<evidence type="ECO:0000256" key="7">
    <source>
        <dbReference type="ARBA" id="ARBA00022842"/>
    </source>
</evidence>
<dbReference type="PROSITE" id="PS00630">
    <property type="entry name" value="IMP_2"/>
    <property type="match status" value="1"/>
</dbReference>
<keyword evidence="4" id="KW-0997">Cell inner membrane</keyword>
<evidence type="ECO:0000256" key="8">
    <source>
        <dbReference type="ARBA" id="ARBA00023136"/>
    </source>
</evidence>
<dbReference type="PANTHER" id="PTHR43028:SF5">
    <property type="entry name" value="3'(2'),5'-BISPHOSPHATE NUCLEOTIDASE 1"/>
    <property type="match status" value="1"/>
</dbReference>
<dbReference type="InterPro" id="IPR050725">
    <property type="entry name" value="CysQ/Inositol_MonoPase"/>
</dbReference>
<feature type="binding site" evidence="10">
    <location>
        <position position="221"/>
    </location>
    <ligand>
        <name>Mg(2+)</name>
        <dbReference type="ChEBI" id="CHEBI:18420"/>
        <label>1</label>
        <note>catalytic</note>
    </ligand>
</feature>
<feature type="binding site" evidence="9">
    <location>
        <position position="91"/>
    </location>
    <ligand>
        <name>Mg(2+)</name>
        <dbReference type="ChEBI" id="CHEBI:18420"/>
        <label>2</label>
    </ligand>
</feature>
<feature type="binding site" evidence="9">
    <location>
        <position position="221"/>
    </location>
    <ligand>
        <name>Mg(2+)</name>
        <dbReference type="ChEBI" id="CHEBI:18420"/>
        <label>2</label>
    </ligand>
</feature>
<dbReference type="Gene3D" id="3.40.190.80">
    <property type="match status" value="1"/>
</dbReference>
<keyword evidence="3 9" id="KW-1003">Cell membrane</keyword>
<accession>A0AAU8H485</accession>
<dbReference type="PROSITE" id="PS00629">
    <property type="entry name" value="IMP_1"/>
    <property type="match status" value="1"/>
</dbReference>
<feature type="binding site" evidence="9">
    <location>
        <position position="221"/>
    </location>
    <ligand>
        <name>substrate</name>
    </ligand>
</feature>
<name>A0AAU8H485_9BACT</name>
<evidence type="ECO:0000256" key="2">
    <source>
        <dbReference type="ARBA" id="ARBA00005289"/>
    </source>
</evidence>
<dbReference type="PRINTS" id="PR00377">
    <property type="entry name" value="IMPHPHTASES"/>
</dbReference>
<dbReference type="GO" id="GO:0000103">
    <property type="term" value="P:sulfate assimilation"/>
    <property type="evidence" value="ECO:0007669"/>
    <property type="project" value="TreeGrafter"/>
</dbReference>
<sequence>MREGLVNIHRFLDHAIKLSLEAGREILKIYNSDIVSSSTKSDSSPLTSADLTAHRLLSEGLSSTDLPVLSEEGRDLSFDIRRQWYYLWLIDPLDGTKEFLNKNGEFTVNIALIKENSPVIRSNIRTCKNILYYALKNQGAWKVKGEIKKRLPEYRRGESEPLVITGSRSHHTEESNKFIERLKSLYEQIEFVQAGSALKFCLVAEGVADIYPRFGPTMEWDSAAGQLIVEEAGGKVLDARNSTPLVYNKKILKNPHFVALNNHRLKEVSWIASIAGSQKTM</sequence>
<evidence type="ECO:0000256" key="10">
    <source>
        <dbReference type="PIRSR" id="PIRSR600760-2"/>
    </source>
</evidence>
<feature type="binding site" evidence="9">
    <location>
        <position position="94"/>
    </location>
    <ligand>
        <name>Mg(2+)</name>
        <dbReference type="ChEBI" id="CHEBI:18420"/>
        <label>2</label>
    </ligand>
</feature>
<dbReference type="GO" id="GO:0005886">
    <property type="term" value="C:plasma membrane"/>
    <property type="evidence" value="ECO:0007669"/>
    <property type="project" value="UniProtKB-SubCell"/>
</dbReference>
<keyword evidence="8 9" id="KW-0472">Membrane</keyword>
<dbReference type="InterPro" id="IPR020550">
    <property type="entry name" value="Inositol_monophosphatase_CS"/>
</dbReference>
<comment type="cofactor">
    <cofactor evidence="9 10">
        <name>Mg(2+)</name>
        <dbReference type="ChEBI" id="CHEBI:18420"/>
    </cofactor>
</comment>
<dbReference type="InterPro" id="IPR000760">
    <property type="entry name" value="Inositol_monophosphatase-like"/>
</dbReference>
<evidence type="ECO:0000256" key="5">
    <source>
        <dbReference type="ARBA" id="ARBA00022723"/>
    </source>
</evidence>
<dbReference type="GO" id="GO:0000287">
    <property type="term" value="F:magnesium ion binding"/>
    <property type="evidence" value="ECO:0007669"/>
    <property type="project" value="UniProtKB-UniRule"/>
</dbReference>
<comment type="subcellular location">
    <subcellularLocation>
        <location evidence="9">Cell membrane</location>
        <topology evidence="9">Peripheral membrane protein</topology>
        <orientation evidence="9">Cytoplasmic side</orientation>
    </subcellularLocation>
</comment>
<dbReference type="InterPro" id="IPR020583">
    <property type="entry name" value="Inositol_monoP_metal-BS"/>
</dbReference>
<feature type="binding site" evidence="9">
    <location>
        <position position="91"/>
    </location>
    <ligand>
        <name>Mg(2+)</name>
        <dbReference type="ChEBI" id="CHEBI:18420"/>
        <label>1</label>
    </ligand>
</feature>
<evidence type="ECO:0000256" key="6">
    <source>
        <dbReference type="ARBA" id="ARBA00022801"/>
    </source>
</evidence>
<proteinExistence type="inferred from homology"/>
<evidence type="ECO:0000256" key="4">
    <source>
        <dbReference type="ARBA" id="ARBA00022519"/>
    </source>
</evidence>
<protein>
    <recommendedName>
        <fullName evidence="9">3'(2'),5'-bisphosphate nucleotidase CysQ</fullName>
        <ecNumber evidence="9">3.1.3.7</ecNumber>
    </recommendedName>
    <alternativeName>
        <fullName evidence="9">3'(2'),5-bisphosphonucleoside 3'(2')-phosphohydrolase</fullName>
    </alternativeName>
    <alternativeName>
        <fullName evidence="9">3'-phosphoadenosine 5'-phosphate phosphatase</fullName>
        <shortName evidence="9">PAP phosphatase</shortName>
    </alternativeName>
</protein>
<gene>
    <name evidence="9 11" type="primary">cysQ</name>
    <name evidence="11" type="ORF">V4D31_02540</name>
</gene>